<protein>
    <submittedName>
        <fullName evidence="2">Uncharacterized protein</fullName>
    </submittedName>
</protein>
<keyword evidence="3" id="KW-1185">Reference proteome</keyword>
<comment type="caution">
    <text evidence="2">The sequence shown here is derived from an EMBL/GenBank/DDBJ whole genome shotgun (WGS) entry which is preliminary data.</text>
</comment>
<reference evidence="2 3" key="1">
    <citation type="journal article" date="2019" name="Nat. Plants">
        <title>Genome sequencing of Musa balbisiana reveals subgenome evolution and function divergence in polyploid bananas.</title>
        <authorList>
            <person name="Yao X."/>
        </authorList>
    </citation>
    <scope>NUCLEOTIDE SEQUENCE [LARGE SCALE GENOMIC DNA]</scope>
    <source>
        <strain evidence="3">cv. DH-PKW</strain>
        <tissue evidence="2">Leaves</tissue>
    </source>
</reference>
<dbReference type="EMBL" id="PYDT01000001">
    <property type="protein sequence ID" value="THU72263.1"/>
    <property type="molecule type" value="Genomic_DNA"/>
</dbReference>
<organism evidence="2 3">
    <name type="scientific">Musa balbisiana</name>
    <name type="common">Banana</name>
    <dbReference type="NCBI Taxonomy" id="52838"/>
    <lineage>
        <taxon>Eukaryota</taxon>
        <taxon>Viridiplantae</taxon>
        <taxon>Streptophyta</taxon>
        <taxon>Embryophyta</taxon>
        <taxon>Tracheophyta</taxon>
        <taxon>Spermatophyta</taxon>
        <taxon>Magnoliopsida</taxon>
        <taxon>Liliopsida</taxon>
        <taxon>Zingiberales</taxon>
        <taxon>Musaceae</taxon>
        <taxon>Musa</taxon>
    </lineage>
</organism>
<name>A0A4S8KB17_MUSBA</name>
<evidence type="ECO:0000256" key="1">
    <source>
        <dbReference type="SAM" id="MobiDB-lite"/>
    </source>
</evidence>
<feature type="region of interest" description="Disordered" evidence="1">
    <location>
        <begin position="42"/>
        <end position="77"/>
    </location>
</feature>
<dbReference type="AlphaFoldDB" id="A0A4S8KB17"/>
<sequence length="77" mass="8894">MEEENGSDQLGVGLLDPECRRRRRRRGWWELKGCRVAVEASTGRSMARRRRENDGFVRAKERRGRNADVGLDLSPPI</sequence>
<proteinExistence type="predicted"/>
<gene>
    <name evidence="2" type="ORF">C4D60_Mb04t10250</name>
</gene>
<evidence type="ECO:0000313" key="3">
    <source>
        <dbReference type="Proteomes" id="UP000317650"/>
    </source>
</evidence>
<accession>A0A4S8KB17</accession>
<dbReference type="Proteomes" id="UP000317650">
    <property type="component" value="Chromosome 4"/>
</dbReference>
<evidence type="ECO:0000313" key="2">
    <source>
        <dbReference type="EMBL" id="THU72263.1"/>
    </source>
</evidence>